<dbReference type="GeneTree" id="ENSGT00940000159821"/>
<dbReference type="PANTHER" id="PTHR43173:SF28">
    <property type="entry name" value="AARF DOMAIN CONTAINING KINASE 5"/>
    <property type="match status" value="1"/>
</dbReference>
<comment type="similarity">
    <text evidence="1">Belongs to the protein kinase superfamily. ADCK protein kinase family.</text>
</comment>
<dbReference type="InterPro" id="IPR045307">
    <property type="entry name" value="ADCK1_dom"/>
</dbReference>
<keyword evidence="2" id="KW-1133">Transmembrane helix</keyword>
<dbReference type="Ensembl" id="ENSEBUT00000000450.1">
    <property type="protein sequence ID" value="ENSEBUP00000000161.1"/>
    <property type="gene ID" value="ENSEBUG00000000402.1"/>
</dbReference>
<evidence type="ECO:0000256" key="1">
    <source>
        <dbReference type="ARBA" id="ARBA00009670"/>
    </source>
</evidence>
<keyword evidence="5" id="KW-1185">Reference proteome</keyword>
<reference evidence="4" key="1">
    <citation type="submission" date="2025-08" db="UniProtKB">
        <authorList>
            <consortium name="Ensembl"/>
        </authorList>
    </citation>
    <scope>IDENTIFICATION</scope>
</reference>
<evidence type="ECO:0000256" key="2">
    <source>
        <dbReference type="SAM" id="Phobius"/>
    </source>
</evidence>
<keyword evidence="2" id="KW-0812">Transmembrane</keyword>
<dbReference type="InterPro" id="IPR004147">
    <property type="entry name" value="ABC1_dom"/>
</dbReference>
<evidence type="ECO:0000313" key="5">
    <source>
        <dbReference type="Proteomes" id="UP000694388"/>
    </source>
</evidence>
<dbReference type="Proteomes" id="UP000694388">
    <property type="component" value="Unplaced"/>
</dbReference>
<dbReference type="PANTHER" id="PTHR43173">
    <property type="entry name" value="ABC1 FAMILY PROTEIN"/>
    <property type="match status" value="1"/>
</dbReference>
<protein>
    <submittedName>
        <fullName evidence="4">AarF domain containing kinase 5</fullName>
    </submittedName>
</protein>
<feature type="domain" description="ABC1 atypical kinase-like" evidence="3">
    <location>
        <begin position="169"/>
        <end position="414"/>
    </location>
</feature>
<dbReference type="Pfam" id="PF03109">
    <property type="entry name" value="ABC1"/>
    <property type="match status" value="1"/>
</dbReference>
<sequence>MRHLISSCRYQLAMFCAKRQLPRIFHINSDVKQVPTRQWARGQRYLRNIMFSTFIVLPLSATAVYVASDPQERRRMRLLFEGTGRFCRSVNVGLKISFDYWWTINVVLRDEAEDSAESIQKMSDCHRRAAQGIVEGALRNGGVYIKLGQGLCAFNHLLPVEFIDTLRVLEDQAMQCKNHEVEALFLEDFQMTPQELFQEFQYKPFAAASLAQVHKAKLEDGTPVAVKVQYIDLRDRFDGDLRTLEVLLDLVAYMHPSFGFRWVLRDLKETLAQELDFEHEGRNAERCYEELKHLKFVVVPKVHWKKTTKRVLTADYCDGCKVTNIADISKQGLSLQDVADKLIRAFAEQIFMTGFIHADPHPGNVLVRKGSDGKAELILLDHGLYECLSERDRLSLCQLWHAIVLRNYSEMRKHSLSLGVRDYFLFSEILMQRPLTMGLSARQLTRALTRKERAYMQEMATNHFDRIMKVLKRLPRPMLLVFRNINTVRGINIALGSPVDRYTLMAYCALNGHSCLQSCDKPLTLREHLTSYIINAWKKLKFELILRSQSWTMWLTSKIMLVLLGLGFIPEGTSFWRKHSPVPTCYCSVSGLCGSRR</sequence>
<reference evidence="4" key="2">
    <citation type="submission" date="2025-09" db="UniProtKB">
        <authorList>
            <consortium name="Ensembl"/>
        </authorList>
    </citation>
    <scope>IDENTIFICATION</scope>
</reference>
<evidence type="ECO:0000259" key="3">
    <source>
        <dbReference type="Pfam" id="PF03109"/>
    </source>
</evidence>
<dbReference type="AlphaFoldDB" id="A0A8C4NBP4"/>
<name>A0A8C4NBP4_EPTBU</name>
<evidence type="ECO:0000313" key="4">
    <source>
        <dbReference type="Ensembl" id="ENSEBUP00000000161.1"/>
    </source>
</evidence>
<proteinExistence type="inferred from homology"/>
<accession>A0A8C4NBP4</accession>
<dbReference type="InterPro" id="IPR051130">
    <property type="entry name" value="Mito_struct-func_regulator"/>
</dbReference>
<organism evidence="4 5">
    <name type="scientific">Eptatretus burgeri</name>
    <name type="common">Inshore hagfish</name>
    <dbReference type="NCBI Taxonomy" id="7764"/>
    <lineage>
        <taxon>Eukaryota</taxon>
        <taxon>Metazoa</taxon>
        <taxon>Chordata</taxon>
        <taxon>Craniata</taxon>
        <taxon>Vertebrata</taxon>
        <taxon>Cyclostomata</taxon>
        <taxon>Myxini</taxon>
        <taxon>Myxiniformes</taxon>
        <taxon>Myxinidae</taxon>
        <taxon>Eptatretinae</taxon>
        <taxon>Eptatretus</taxon>
    </lineage>
</organism>
<keyword evidence="2" id="KW-0472">Membrane</keyword>
<dbReference type="SUPFAM" id="SSF56112">
    <property type="entry name" value="Protein kinase-like (PK-like)"/>
    <property type="match status" value="1"/>
</dbReference>
<feature type="transmembrane region" description="Helical" evidence="2">
    <location>
        <begin position="45"/>
        <end position="67"/>
    </location>
</feature>
<dbReference type="CDD" id="cd13969">
    <property type="entry name" value="ADCK1-like"/>
    <property type="match status" value="1"/>
</dbReference>
<dbReference type="InterPro" id="IPR011009">
    <property type="entry name" value="Kinase-like_dom_sf"/>
</dbReference>